<evidence type="ECO:0000313" key="2">
    <source>
        <dbReference type="Proteomes" id="UP000002931"/>
    </source>
</evidence>
<dbReference type="EMBL" id="AAMT01000006">
    <property type="protein sequence ID" value="EAQ13050.1"/>
    <property type="molecule type" value="Genomic_DNA"/>
</dbReference>
<name>A3VFD5_9RHOB</name>
<dbReference type="eggNOG" id="ENOG5032XIB">
    <property type="taxonomic scope" value="Bacteria"/>
</dbReference>
<accession>A3VFD5</accession>
<proteinExistence type="predicted"/>
<dbReference type="Proteomes" id="UP000002931">
    <property type="component" value="Unassembled WGS sequence"/>
</dbReference>
<protein>
    <submittedName>
        <fullName evidence="1">Uncharacterized protein</fullName>
    </submittedName>
</protein>
<evidence type="ECO:0000313" key="1">
    <source>
        <dbReference type="EMBL" id="EAQ13050.1"/>
    </source>
</evidence>
<reference evidence="1 2" key="1">
    <citation type="journal article" date="2010" name="J. Bacteriol.">
        <title>Genome sequences of Pelagibaca bermudensis HTCC2601T and Maritimibacter alkaliphilus HTCC2654T, the type strains of two marine Roseobacter genera.</title>
        <authorList>
            <person name="Thrash J.C."/>
            <person name="Cho J.C."/>
            <person name="Ferriera S."/>
            <person name="Johnson J."/>
            <person name="Vergin K.L."/>
            <person name="Giovannoni S.J."/>
        </authorList>
    </citation>
    <scope>NUCLEOTIDE SEQUENCE [LARGE SCALE GENOMIC DNA]</scope>
    <source>
        <strain evidence="1 2">HTCC2654</strain>
    </source>
</reference>
<gene>
    <name evidence="1" type="ORF">RB2654_11148</name>
</gene>
<sequence length="141" mass="15374">MPETRSPVLPDHGAGFDRQLHRGQTQGFARDLVGHAVDFEHHAARLDLGGPAVDRTLTFTHTNFDRLGRDRNVRENADPDTALTLHVTRHGTTGGFDLACGHTLRLESLQAVGAEVQVRATLGLTLDPALVHLAEFCALRL</sequence>
<organism evidence="1 2">
    <name type="scientific">Maritimibacter alkaliphilus HTCC2654</name>
    <dbReference type="NCBI Taxonomy" id="314271"/>
    <lineage>
        <taxon>Bacteria</taxon>
        <taxon>Pseudomonadati</taxon>
        <taxon>Pseudomonadota</taxon>
        <taxon>Alphaproteobacteria</taxon>
        <taxon>Rhodobacterales</taxon>
        <taxon>Roseobacteraceae</taxon>
        <taxon>Maritimibacter</taxon>
    </lineage>
</organism>
<dbReference type="AlphaFoldDB" id="A3VFD5"/>
<dbReference type="HOGENOM" id="CLU_1767090_0_0_5"/>
<keyword evidence="2" id="KW-1185">Reference proteome</keyword>
<comment type="caution">
    <text evidence="1">The sequence shown here is derived from an EMBL/GenBank/DDBJ whole genome shotgun (WGS) entry which is preliminary data.</text>
</comment>